<keyword evidence="1" id="KW-0812">Transmembrane</keyword>
<comment type="caution">
    <text evidence="2">The sequence shown here is derived from an EMBL/GenBank/DDBJ whole genome shotgun (WGS) entry which is preliminary data.</text>
</comment>
<dbReference type="RefSeq" id="WP_110345508.1">
    <property type="nucleotide sequence ID" value="NZ_QJHL01000001.1"/>
</dbReference>
<keyword evidence="1" id="KW-0472">Membrane</keyword>
<evidence type="ECO:0000313" key="2">
    <source>
        <dbReference type="EMBL" id="PXY46500.1"/>
    </source>
</evidence>
<dbReference type="AlphaFoldDB" id="A0A2V4C946"/>
<reference evidence="2 3" key="1">
    <citation type="submission" date="2018-05" db="EMBL/GenBank/DDBJ databases">
        <title>Flavobacterium sp. strain IMCC34758, incomplete genome.</title>
        <authorList>
            <person name="Joung Y."/>
        </authorList>
    </citation>
    <scope>NUCLEOTIDE SEQUENCE [LARGE SCALE GENOMIC DNA]</scope>
    <source>
        <strain evidence="2 3">IMCC34758</strain>
    </source>
</reference>
<keyword evidence="3" id="KW-1185">Reference proteome</keyword>
<feature type="transmembrane region" description="Helical" evidence="1">
    <location>
        <begin position="55"/>
        <end position="73"/>
    </location>
</feature>
<dbReference type="Proteomes" id="UP000247681">
    <property type="component" value="Unassembled WGS sequence"/>
</dbReference>
<sequence>MKAIVVKKFLISIFENQILRIGKKLKCQSQNQILKLILKFHQLERKYNLIERVKMILNISSYIIKIIAIYDFFKH</sequence>
<evidence type="ECO:0000256" key="1">
    <source>
        <dbReference type="SAM" id="Phobius"/>
    </source>
</evidence>
<keyword evidence="1" id="KW-1133">Transmembrane helix</keyword>
<name>A0A2V4C946_9FLAO</name>
<accession>A0A2V4C946</accession>
<organism evidence="2 3">
    <name type="scientific">Flavobacterium hydrophilum</name>
    <dbReference type="NCBI Taxonomy" id="2211445"/>
    <lineage>
        <taxon>Bacteria</taxon>
        <taxon>Pseudomonadati</taxon>
        <taxon>Bacteroidota</taxon>
        <taxon>Flavobacteriia</taxon>
        <taxon>Flavobacteriales</taxon>
        <taxon>Flavobacteriaceae</taxon>
        <taxon>Flavobacterium</taxon>
    </lineage>
</organism>
<proteinExistence type="predicted"/>
<gene>
    <name evidence="2" type="ORF">DMB68_04820</name>
</gene>
<evidence type="ECO:0000313" key="3">
    <source>
        <dbReference type="Proteomes" id="UP000247681"/>
    </source>
</evidence>
<protein>
    <submittedName>
        <fullName evidence="2">Uncharacterized protein</fullName>
    </submittedName>
</protein>
<dbReference type="EMBL" id="QJHL01000001">
    <property type="protein sequence ID" value="PXY46500.1"/>
    <property type="molecule type" value="Genomic_DNA"/>
</dbReference>